<dbReference type="EMBL" id="JARKIB010000384">
    <property type="protein sequence ID" value="KAJ7711828.1"/>
    <property type="molecule type" value="Genomic_DNA"/>
</dbReference>
<feature type="region of interest" description="Disordered" evidence="1">
    <location>
        <begin position="99"/>
        <end position="126"/>
    </location>
</feature>
<evidence type="ECO:0000256" key="1">
    <source>
        <dbReference type="SAM" id="MobiDB-lite"/>
    </source>
</evidence>
<feature type="region of interest" description="Disordered" evidence="1">
    <location>
        <begin position="168"/>
        <end position="208"/>
    </location>
</feature>
<dbReference type="AlphaFoldDB" id="A0AAD7H430"/>
<gene>
    <name evidence="2" type="ORF">B0H16DRAFT_1744774</name>
</gene>
<sequence length="250" mass="27087">MSPHLFGTTWNNSFGCTPSSRLRLQGGEVTAFPPPLTGLIDAKRTRSTYGPASPSPFFFQCQLQTDGTTRADAATRELWKSWEGGRGDEFGIGDTDSVAEELERTPEPAPVASESPHNGGGGNYTHTRAGLDPFGLHDGTALFGADVEALVLVEMRAVSCEWGEHRRWRGHGREGRRAQRTSSRGSLPPRGALANLLPPPPGAHTTRKVHPRTVGELFQRALQHLQPFAPSLPVPALSLDAFLSVTEFPF</sequence>
<keyword evidence="3" id="KW-1185">Reference proteome</keyword>
<name>A0AAD7H430_9AGAR</name>
<comment type="caution">
    <text evidence="2">The sequence shown here is derived from an EMBL/GenBank/DDBJ whole genome shotgun (WGS) entry which is preliminary data.</text>
</comment>
<evidence type="ECO:0000313" key="2">
    <source>
        <dbReference type="EMBL" id="KAJ7711828.1"/>
    </source>
</evidence>
<proteinExistence type="predicted"/>
<dbReference type="Proteomes" id="UP001215598">
    <property type="component" value="Unassembled WGS sequence"/>
</dbReference>
<feature type="compositionally biased region" description="Low complexity" evidence="1">
    <location>
        <begin position="187"/>
        <end position="196"/>
    </location>
</feature>
<reference evidence="2" key="1">
    <citation type="submission" date="2023-03" db="EMBL/GenBank/DDBJ databases">
        <title>Massive genome expansion in bonnet fungi (Mycena s.s.) driven by repeated elements and novel gene families across ecological guilds.</title>
        <authorList>
            <consortium name="Lawrence Berkeley National Laboratory"/>
            <person name="Harder C.B."/>
            <person name="Miyauchi S."/>
            <person name="Viragh M."/>
            <person name="Kuo A."/>
            <person name="Thoen E."/>
            <person name="Andreopoulos B."/>
            <person name="Lu D."/>
            <person name="Skrede I."/>
            <person name="Drula E."/>
            <person name="Henrissat B."/>
            <person name="Morin E."/>
            <person name="Kohler A."/>
            <person name="Barry K."/>
            <person name="LaButti K."/>
            <person name="Morin E."/>
            <person name="Salamov A."/>
            <person name="Lipzen A."/>
            <person name="Mereny Z."/>
            <person name="Hegedus B."/>
            <person name="Baldrian P."/>
            <person name="Stursova M."/>
            <person name="Weitz H."/>
            <person name="Taylor A."/>
            <person name="Grigoriev I.V."/>
            <person name="Nagy L.G."/>
            <person name="Martin F."/>
            <person name="Kauserud H."/>
        </authorList>
    </citation>
    <scope>NUCLEOTIDE SEQUENCE</scope>
    <source>
        <strain evidence="2">CBHHK182m</strain>
    </source>
</reference>
<organism evidence="2 3">
    <name type="scientific">Mycena metata</name>
    <dbReference type="NCBI Taxonomy" id="1033252"/>
    <lineage>
        <taxon>Eukaryota</taxon>
        <taxon>Fungi</taxon>
        <taxon>Dikarya</taxon>
        <taxon>Basidiomycota</taxon>
        <taxon>Agaricomycotina</taxon>
        <taxon>Agaricomycetes</taxon>
        <taxon>Agaricomycetidae</taxon>
        <taxon>Agaricales</taxon>
        <taxon>Marasmiineae</taxon>
        <taxon>Mycenaceae</taxon>
        <taxon>Mycena</taxon>
    </lineage>
</organism>
<protein>
    <submittedName>
        <fullName evidence="2">Uncharacterized protein</fullName>
    </submittedName>
</protein>
<evidence type="ECO:0000313" key="3">
    <source>
        <dbReference type="Proteomes" id="UP001215598"/>
    </source>
</evidence>
<accession>A0AAD7H430</accession>